<proteinExistence type="predicted"/>
<feature type="region of interest" description="Disordered" evidence="1">
    <location>
        <begin position="1"/>
        <end position="23"/>
    </location>
</feature>
<accession>A0AAE9JMX9</accession>
<gene>
    <name evidence="3" type="ORF">L5515_009376</name>
</gene>
<reference evidence="3 4" key="1">
    <citation type="submission" date="2022-04" db="EMBL/GenBank/DDBJ databases">
        <title>Chromosome-level reference genomes for two strains of Caenorhabditis briggsae: an improved platform for comparative genomics.</title>
        <authorList>
            <person name="Stevens L."/>
            <person name="Andersen E."/>
        </authorList>
    </citation>
    <scope>NUCLEOTIDE SEQUENCE [LARGE SCALE GENOMIC DNA]</scope>
    <source>
        <strain evidence="3">VX34</strain>
        <tissue evidence="3">Whole-organism</tissue>
    </source>
</reference>
<evidence type="ECO:0000256" key="1">
    <source>
        <dbReference type="SAM" id="MobiDB-lite"/>
    </source>
</evidence>
<feature type="region of interest" description="Disordered" evidence="1">
    <location>
        <begin position="233"/>
        <end position="253"/>
    </location>
</feature>
<protein>
    <recommendedName>
        <fullName evidence="2">Lin-15A/B-like domain-containing protein</fullName>
    </recommendedName>
</protein>
<dbReference type="InterPro" id="IPR057432">
    <property type="entry name" value="Lin-15A/B-like_dom"/>
</dbReference>
<feature type="compositionally biased region" description="Polar residues" evidence="1">
    <location>
        <begin position="234"/>
        <end position="253"/>
    </location>
</feature>
<dbReference type="EMBL" id="CP092624">
    <property type="protein sequence ID" value="UMM37693.1"/>
    <property type="molecule type" value="Genomic_DNA"/>
</dbReference>
<feature type="compositionally biased region" description="Polar residues" evidence="1">
    <location>
        <begin position="374"/>
        <end position="385"/>
    </location>
</feature>
<feature type="domain" description="Lin-15A/B-like" evidence="2">
    <location>
        <begin position="692"/>
        <end position="804"/>
    </location>
</feature>
<feature type="region of interest" description="Disordered" evidence="1">
    <location>
        <begin position="328"/>
        <end position="415"/>
    </location>
</feature>
<dbReference type="PANTHER" id="PTHR22716:SF1">
    <property type="entry name" value="ETS CLASS TRANSCRIPTION FACTOR-RELATED"/>
    <property type="match status" value="1"/>
</dbReference>
<dbReference type="Proteomes" id="UP000829354">
    <property type="component" value="Chromosome V"/>
</dbReference>
<sequence>MEQDEWNQPTSSESSNFRKFGISGEEEKPVEENNRLIGFKCFECGKVSKLEDFQAIENRRELLVIVIGWVLNGLSLRVARAILKEKPPQLMCHEHFEATILKIFEALKVSKSSDIIKSTTYVGTALIHTAQSLCPQLSIYELKSLFFNFCAEHKGGSHSKSAKNRTAEFLQKTVPKKFLIRENVEDRSEQSGSTPQNGSRPAESEAGGPIKILIPRILKSKAEQSEKIPAGLSYYSTPETSEQSGQQKVRPADTSNAIAQFLTENRDIKIRRVVKRKAEQSWGALTSSEGSRMLGGFSYATSSASESQKFQNDPKKVVIRNYVGRNTVQSSTSSSTISSKPRSSGGSEISCSSFFTSSGPVCTASERQKPEFSPGTSTETRNEQSIPEILSQWNVKIEPEEEQKPEEFRPPEEYPSFKILEEVRKSGESDSSELRFDYTETEEKVDNFVIKIEPKEGLKSERIWDEQCLQEVKEEVNDEQFLTTSSEIKNELCDPEVKEEIDDEQCPMASTSSGIRHEQCPTTSSASEIMDEQSDLPIDTYEIDPNFSPETTKCPICNQPKSIIDLVPLVGKYEKLVVLISWVIDGFPIEQAISLLNSEEFDFVCLEHPISTVTKLFEYLNVSSIEQLQKINIGPNHNLATAARSISLIFSIGLQRTIFKFCEKFESQESYNQFVMDELERREIEGFVDQMKCVVCRKEEAKDLRRLGDSEEKLIFLSAFLDKITVGTARSIYKSNGAFRACDSHFEGILKRTFEILPVSQIIDIKKCSIQESHPWMSDVRKLRSNITSNQYLDILHGFCARNGEEDRGDEHTIQSTSENCEMPEKCVICQKVKSRPYLRKMDHFIEKLIVFTGWILTDKKAEIRAVPLLNEHNLFVCWSHFPEFSGRIFIELCIKNLHQLSTCYRFLVEKLMITINILVPDMKKDEFLDEFRKWLTASDWCKPQTYVQSNEVLKNKKKHFTCSLCHKKIEGQIGRVESREDKLILMIAAILDHRFEMDIAASFVRSRREFIVCSQHFQSAIDRIFLFLSIKHMNQLSMCRQDLMQNLMVVVRNLNGTVRITTNEFEKIMSDFHKNHCRRMNPLPKCPTRPHIRK</sequence>
<evidence type="ECO:0000313" key="4">
    <source>
        <dbReference type="Proteomes" id="UP000829354"/>
    </source>
</evidence>
<evidence type="ECO:0000259" key="2">
    <source>
        <dbReference type="Pfam" id="PF25375"/>
    </source>
</evidence>
<feature type="domain" description="Lin-15A/B-like" evidence="2">
    <location>
        <begin position="962"/>
        <end position="1076"/>
    </location>
</feature>
<feature type="region of interest" description="Disordered" evidence="1">
    <location>
        <begin position="181"/>
        <end position="206"/>
    </location>
</feature>
<feature type="compositionally biased region" description="Polar residues" evidence="1">
    <location>
        <begin position="1"/>
        <end position="17"/>
    </location>
</feature>
<feature type="domain" description="Lin-15A/B-like" evidence="2">
    <location>
        <begin position="825"/>
        <end position="937"/>
    </location>
</feature>
<dbReference type="GO" id="GO:0040027">
    <property type="term" value="P:negative regulation of vulval development"/>
    <property type="evidence" value="ECO:0007669"/>
    <property type="project" value="InterPro"/>
</dbReference>
<evidence type="ECO:0000313" key="3">
    <source>
        <dbReference type="EMBL" id="UMM37693.1"/>
    </source>
</evidence>
<organism evidence="3 4">
    <name type="scientific">Caenorhabditis briggsae</name>
    <dbReference type="NCBI Taxonomy" id="6238"/>
    <lineage>
        <taxon>Eukaryota</taxon>
        <taxon>Metazoa</taxon>
        <taxon>Ecdysozoa</taxon>
        <taxon>Nematoda</taxon>
        <taxon>Chromadorea</taxon>
        <taxon>Rhabditida</taxon>
        <taxon>Rhabditina</taxon>
        <taxon>Rhabditomorpha</taxon>
        <taxon>Rhabditoidea</taxon>
        <taxon>Rhabditidae</taxon>
        <taxon>Peloderinae</taxon>
        <taxon>Caenorhabditis</taxon>
    </lineage>
</organism>
<feature type="domain" description="Lin-15A/B-like" evidence="2">
    <location>
        <begin position="552"/>
        <end position="668"/>
    </location>
</feature>
<name>A0AAE9JMX9_CAEBR</name>
<feature type="compositionally biased region" description="Low complexity" evidence="1">
    <location>
        <begin position="330"/>
        <end position="358"/>
    </location>
</feature>
<dbReference type="InterPro" id="IPR040129">
    <property type="entry name" value="Lin-15B-like"/>
</dbReference>
<feature type="compositionally biased region" description="Polar residues" evidence="1">
    <location>
        <begin position="190"/>
        <end position="199"/>
    </location>
</feature>
<keyword evidence="4" id="KW-1185">Reference proteome</keyword>
<dbReference type="Pfam" id="PF25375">
    <property type="entry name" value="Lin-15B"/>
    <property type="match status" value="5"/>
</dbReference>
<dbReference type="PANTHER" id="PTHR22716">
    <property type="entry name" value="ETS CLASS TRANSCRIPTION FACTOR-RELATED-RELATED"/>
    <property type="match status" value="1"/>
</dbReference>
<feature type="domain" description="Lin-15A/B-like" evidence="2">
    <location>
        <begin position="40"/>
        <end position="152"/>
    </location>
</feature>
<dbReference type="AlphaFoldDB" id="A0AAE9JMX9"/>